<evidence type="ECO:0000313" key="3">
    <source>
        <dbReference type="Proteomes" id="UP001229421"/>
    </source>
</evidence>
<dbReference type="InterPro" id="IPR012442">
    <property type="entry name" value="DUF1645_plant"/>
</dbReference>
<dbReference type="PANTHER" id="PTHR33095:SF14">
    <property type="entry name" value="AR781"/>
    <property type="match status" value="1"/>
</dbReference>
<name>A0AAD8NUZ6_TARER</name>
<evidence type="ECO:0000256" key="1">
    <source>
        <dbReference type="SAM" id="MobiDB-lite"/>
    </source>
</evidence>
<accession>A0AAD8NUZ6</accession>
<dbReference type="Pfam" id="PF05097">
    <property type="entry name" value="DUF688"/>
    <property type="match status" value="1"/>
</dbReference>
<comment type="caution">
    <text evidence="2">The sequence shown here is derived from an EMBL/GenBank/DDBJ whole genome shotgun (WGS) entry which is preliminary data.</text>
</comment>
<dbReference type="PANTHER" id="PTHR33095">
    <property type="entry name" value="OS07G0619500 PROTEIN"/>
    <property type="match status" value="1"/>
</dbReference>
<feature type="region of interest" description="Disordered" evidence="1">
    <location>
        <begin position="101"/>
        <end position="148"/>
    </location>
</feature>
<reference evidence="2" key="1">
    <citation type="journal article" date="2023" name="bioRxiv">
        <title>Improved chromosome-level genome assembly for marigold (Tagetes erecta).</title>
        <authorList>
            <person name="Jiang F."/>
            <person name="Yuan L."/>
            <person name="Wang S."/>
            <person name="Wang H."/>
            <person name="Xu D."/>
            <person name="Wang A."/>
            <person name="Fan W."/>
        </authorList>
    </citation>
    <scope>NUCLEOTIDE SEQUENCE</scope>
    <source>
        <strain evidence="2">WSJ</strain>
        <tissue evidence="2">Leaf</tissue>
    </source>
</reference>
<dbReference type="EMBL" id="JAUHHV010000006">
    <property type="protein sequence ID" value="KAK1422223.1"/>
    <property type="molecule type" value="Genomic_DNA"/>
</dbReference>
<dbReference type="Proteomes" id="UP001229421">
    <property type="component" value="Unassembled WGS sequence"/>
</dbReference>
<gene>
    <name evidence="2" type="ORF">QVD17_25189</name>
</gene>
<keyword evidence="3" id="KW-1185">Reference proteome</keyword>
<organism evidence="2 3">
    <name type="scientific">Tagetes erecta</name>
    <name type="common">African marigold</name>
    <dbReference type="NCBI Taxonomy" id="13708"/>
    <lineage>
        <taxon>Eukaryota</taxon>
        <taxon>Viridiplantae</taxon>
        <taxon>Streptophyta</taxon>
        <taxon>Embryophyta</taxon>
        <taxon>Tracheophyta</taxon>
        <taxon>Spermatophyta</taxon>
        <taxon>Magnoliopsida</taxon>
        <taxon>eudicotyledons</taxon>
        <taxon>Gunneridae</taxon>
        <taxon>Pentapetalae</taxon>
        <taxon>asterids</taxon>
        <taxon>campanulids</taxon>
        <taxon>Asterales</taxon>
        <taxon>Asteraceae</taxon>
        <taxon>Asteroideae</taxon>
        <taxon>Heliantheae alliance</taxon>
        <taxon>Tageteae</taxon>
        <taxon>Tagetes</taxon>
    </lineage>
</organism>
<dbReference type="AlphaFoldDB" id="A0AAD8NUZ6"/>
<dbReference type="Pfam" id="PF07816">
    <property type="entry name" value="DUF1645"/>
    <property type="match status" value="1"/>
</dbReference>
<feature type="region of interest" description="Disordered" evidence="1">
    <location>
        <begin position="214"/>
        <end position="234"/>
    </location>
</feature>
<protein>
    <submittedName>
        <fullName evidence="2">Uncharacterized protein</fullName>
    </submittedName>
</protein>
<proteinExistence type="predicted"/>
<sequence>MVVASPLNPTDHFHFNSSSPTTISQLYNDFNHRKNSPATVPFAWEEKPGIPKSTTTSSSFTNDSEFDPSFDFEFDLSFEFHHNSVSADDLFHAGIIKPTETLQERGRQRNCSGLSSSKTRRTRSLSLPLDLNSRTDAPNTKVLPINKEKNTSFSSSATLSASGSGKGSKKWSFKDLFLFRSASDGRALDRDPLKKYSGAVFRKHDEDLKNLSLRNRVGSDSGSGSGLKTRKGRVSAHELHYTLNRAVSNDMKKKTFLPYKQGILGRLAFNPSVPAVSNGFGFSHRK</sequence>
<dbReference type="InterPro" id="IPR007789">
    <property type="entry name" value="DUF688"/>
</dbReference>
<evidence type="ECO:0000313" key="2">
    <source>
        <dbReference type="EMBL" id="KAK1422223.1"/>
    </source>
</evidence>